<evidence type="ECO:0000256" key="6">
    <source>
        <dbReference type="ARBA" id="ARBA00022741"/>
    </source>
</evidence>
<dbReference type="InterPro" id="IPR002646">
    <property type="entry name" value="PolA_pol_head_dom"/>
</dbReference>
<dbReference type="InterPro" id="IPR032828">
    <property type="entry name" value="PolyA_RNA-bd"/>
</dbReference>
<evidence type="ECO:0000256" key="3">
    <source>
        <dbReference type="ARBA" id="ARBA00022694"/>
    </source>
</evidence>
<dbReference type="Gene3D" id="1.10.3090.10">
    <property type="entry name" value="cca-adding enzyme, domain 2"/>
    <property type="match status" value="1"/>
</dbReference>
<keyword evidence="10" id="KW-1185">Reference proteome</keyword>
<evidence type="ECO:0000313" key="10">
    <source>
        <dbReference type="Proteomes" id="UP000199220"/>
    </source>
</evidence>
<dbReference type="SMART" id="SM00471">
    <property type="entry name" value="HDc"/>
    <property type="match status" value="1"/>
</dbReference>
<evidence type="ECO:0000259" key="8">
    <source>
        <dbReference type="PROSITE" id="PS51831"/>
    </source>
</evidence>
<dbReference type="InterPro" id="IPR006675">
    <property type="entry name" value="HDIG_dom"/>
</dbReference>
<evidence type="ECO:0000256" key="7">
    <source>
        <dbReference type="ARBA" id="ARBA00022842"/>
    </source>
</evidence>
<comment type="cofactor">
    <cofactor evidence="1">
        <name>Mg(2+)</name>
        <dbReference type="ChEBI" id="CHEBI:18420"/>
    </cofactor>
</comment>
<gene>
    <name evidence="9" type="ORF">SAMN04488554_2812</name>
</gene>
<keyword evidence="2" id="KW-0808">Transferase</keyword>
<dbReference type="AlphaFoldDB" id="A0A1H5LHA2"/>
<dbReference type="GO" id="GO:0000166">
    <property type="term" value="F:nucleotide binding"/>
    <property type="evidence" value="ECO:0007669"/>
    <property type="project" value="UniProtKB-KW"/>
</dbReference>
<accession>A0A1H5LHA2</accession>
<dbReference type="FunFam" id="1.10.3090.10:FF:000002">
    <property type="entry name" value="CCA tRNA nucleotidyltransferase"/>
    <property type="match status" value="1"/>
</dbReference>
<dbReference type="InterPro" id="IPR014065">
    <property type="entry name" value="tRNA_adenylyltransferase"/>
</dbReference>
<dbReference type="GO" id="GO:0008033">
    <property type="term" value="P:tRNA processing"/>
    <property type="evidence" value="ECO:0007669"/>
    <property type="project" value="UniProtKB-KW"/>
</dbReference>
<dbReference type="Pfam" id="PF01743">
    <property type="entry name" value="PolyA_pol"/>
    <property type="match status" value="1"/>
</dbReference>
<dbReference type="InterPro" id="IPR003607">
    <property type="entry name" value="HD/PDEase_dom"/>
</dbReference>
<keyword evidence="6" id="KW-0547">Nucleotide-binding</keyword>
<dbReference type="Pfam" id="PF12627">
    <property type="entry name" value="PolyA_pol_RNAbd"/>
    <property type="match status" value="1"/>
</dbReference>
<dbReference type="Proteomes" id="UP000199220">
    <property type="component" value="Unassembled WGS sequence"/>
</dbReference>
<dbReference type="NCBIfam" id="TIGR00277">
    <property type="entry name" value="HDIG"/>
    <property type="match status" value="1"/>
</dbReference>
<sequence>MSTTRESPEPVELLRTALGVIAEYAPQATELGRVFADAGFELALVGGPVRDAFLGKASVDLDFATSARPEETERLLAAWGDAHWDMGREFGTIGARRGDVIVEVTTYRTEAYDSSSRKPEVVYGDSLDGDLSRRDFTVNAMALRLPDLVFVDPFGGLNDLADRILRTPASPEQSFDDDPLRMMRAVRFAAQLGVDVEPGVLAAMTAMAGRIEIVSAERVQAELVKLLMAPAPRRGLELMVYAGLAEHVLPELPNLQLTIDEHHRHKDVYEHTLTVLDQAIDLETSPDGPVPGPDLVLRLAAIMHDIGKPDTRRMEPGGGVSFHHHEIVGAKMTTKRMKALRFDKATTQAVSKLVALHLRFHGYGDAAWTDSAVRRYVADAGDQLERLHRLTRADCTTRNKRKAARLSHAYDDLENRIAALAEEEELNAIRPDLDGNAIMEILGIGPGRQVGAAYKHMLALRMERGPLPEDEARRELLSWWESQQG</sequence>
<dbReference type="EMBL" id="FNTX01000002">
    <property type="protein sequence ID" value="SEE76416.1"/>
    <property type="molecule type" value="Genomic_DNA"/>
</dbReference>
<protein>
    <submittedName>
        <fullName evidence="9">Poly(A) polymerase</fullName>
    </submittedName>
</protein>
<keyword evidence="5" id="KW-0479">Metal-binding</keyword>
<name>A0A1H5LHA2_9MICO</name>
<organism evidence="9 10">
    <name type="scientific">Ruania alba</name>
    <dbReference type="NCBI Taxonomy" id="648782"/>
    <lineage>
        <taxon>Bacteria</taxon>
        <taxon>Bacillati</taxon>
        <taxon>Actinomycetota</taxon>
        <taxon>Actinomycetes</taxon>
        <taxon>Micrococcales</taxon>
        <taxon>Ruaniaceae</taxon>
        <taxon>Ruania</taxon>
    </lineage>
</organism>
<evidence type="ECO:0000313" key="9">
    <source>
        <dbReference type="EMBL" id="SEE76416.1"/>
    </source>
</evidence>
<proteinExistence type="predicted"/>
<dbReference type="SUPFAM" id="SSF81891">
    <property type="entry name" value="Poly A polymerase C-terminal region-like"/>
    <property type="match status" value="1"/>
</dbReference>
<keyword evidence="4" id="KW-0548">Nucleotidyltransferase</keyword>
<dbReference type="InterPro" id="IPR043519">
    <property type="entry name" value="NT_sf"/>
</dbReference>
<dbReference type="CDD" id="cd00077">
    <property type="entry name" value="HDc"/>
    <property type="match status" value="1"/>
</dbReference>
<dbReference type="NCBIfam" id="TIGR02692">
    <property type="entry name" value="tRNA_CCA_actino"/>
    <property type="match status" value="1"/>
</dbReference>
<dbReference type="Gene3D" id="3.30.460.10">
    <property type="entry name" value="Beta Polymerase, domain 2"/>
    <property type="match status" value="1"/>
</dbReference>
<dbReference type="PANTHER" id="PTHR46173:SF1">
    <property type="entry name" value="CCA TRNA NUCLEOTIDYLTRANSFERASE 1, MITOCHONDRIAL"/>
    <property type="match status" value="1"/>
</dbReference>
<dbReference type="PROSITE" id="PS51831">
    <property type="entry name" value="HD"/>
    <property type="match status" value="1"/>
</dbReference>
<dbReference type="GO" id="GO:0000049">
    <property type="term" value="F:tRNA binding"/>
    <property type="evidence" value="ECO:0007669"/>
    <property type="project" value="TreeGrafter"/>
</dbReference>
<dbReference type="PANTHER" id="PTHR46173">
    <property type="entry name" value="CCA TRNA NUCLEOTIDYLTRANSFERASE 1, MITOCHONDRIAL"/>
    <property type="match status" value="1"/>
</dbReference>
<evidence type="ECO:0000256" key="1">
    <source>
        <dbReference type="ARBA" id="ARBA00001946"/>
    </source>
</evidence>
<evidence type="ECO:0000256" key="5">
    <source>
        <dbReference type="ARBA" id="ARBA00022723"/>
    </source>
</evidence>
<dbReference type="STRING" id="648782.SAMN04488554_2812"/>
<dbReference type="Pfam" id="PF01966">
    <property type="entry name" value="HD"/>
    <property type="match status" value="1"/>
</dbReference>
<feature type="domain" description="HD" evidence="8">
    <location>
        <begin position="268"/>
        <end position="390"/>
    </location>
</feature>
<reference evidence="10" key="1">
    <citation type="submission" date="2016-10" db="EMBL/GenBank/DDBJ databases">
        <authorList>
            <person name="Varghese N."/>
            <person name="Submissions S."/>
        </authorList>
    </citation>
    <scope>NUCLEOTIDE SEQUENCE [LARGE SCALE GENOMIC DNA]</scope>
    <source>
        <strain evidence="10">DSM 21368</strain>
    </source>
</reference>
<dbReference type="InterPro" id="IPR006674">
    <property type="entry name" value="HD_domain"/>
</dbReference>
<dbReference type="GO" id="GO:0016779">
    <property type="term" value="F:nucleotidyltransferase activity"/>
    <property type="evidence" value="ECO:0007669"/>
    <property type="project" value="UniProtKB-KW"/>
</dbReference>
<keyword evidence="3" id="KW-0819">tRNA processing</keyword>
<dbReference type="GO" id="GO:0046872">
    <property type="term" value="F:metal ion binding"/>
    <property type="evidence" value="ECO:0007669"/>
    <property type="project" value="UniProtKB-KW"/>
</dbReference>
<evidence type="ECO:0000256" key="4">
    <source>
        <dbReference type="ARBA" id="ARBA00022695"/>
    </source>
</evidence>
<keyword evidence="7" id="KW-0460">Magnesium</keyword>
<dbReference type="SUPFAM" id="SSF81301">
    <property type="entry name" value="Nucleotidyltransferase"/>
    <property type="match status" value="1"/>
</dbReference>
<dbReference type="CDD" id="cd05398">
    <property type="entry name" value="NT_ClassII-CCAase"/>
    <property type="match status" value="1"/>
</dbReference>
<dbReference type="InterPro" id="IPR050264">
    <property type="entry name" value="Bact_CCA-adding_enz_type3_sf"/>
</dbReference>
<evidence type="ECO:0000256" key="2">
    <source>
        <dbReference type="ARBA" id="ARBA00022679"/>
    </source>
</evidence>